<gene>
    <name evidence="1" type="ORF">HannXRQ_Chr16g0513151</name>
</gene>
<organism evidence="1 2">
    <name type="scientific">Helianthus annuus</name>
    <name type="common">Common sunflower</name>
    <dbReference type="NCBI Taxonomy" id="4232"/>
    <lineage>
        <taxon>Eukaryota</taxon>
        <taxon>Viridiplantae</taxon>
        <taxon>Streptophyta</taxon>
        <taxon>Embryophyta</taxon>
        <taxon>Tracheophyta</taxon>
        <taxon>Spermatophyta</taxon>
        <taxon>Magnoliopsida</taxon>
        <taxon>eudicotyledons</taxon>
        <taxon>Gunneridae</taxon>
        <taxon>Pentapetalae</taxon>
        <taxon>asterids</taxon>
        <taxon>campanulids</taxon>
        <taxon>Asterales</taxon>
        <taxon>Asteraceae</taxon>
        <taxon>Asteroideae</taxon>
        <taxon>Heliantheae alliance</taxon>
        <taxon>Heliantheae</taxon>
        <taxon>Helianthus</taxon>
    </lineage>
</organism>
<evidence type="ECO:0000313" key="1">
    <source>
        <dbReference type="EMBL" id="OTF91653.1"/>
    </source>
</evidence>
<dbReference type="InParanoid" id="A0A251RZL6"/>
<protein>
    <submittedName>
        <fullName evidence="1">Uncharacterized protein</fullName>
    </submittedName>
</protein>
<name>A0A251RZL6_HELAN</name>
<keyword evidence="2" id="KW-1185">Reference proteome</keyword>
<proteinExistence type="predicted"/>
<dbReference type="EMBL" id="CM007905">
    <property type="protein sequence ID" value="OTF91653.1"/>
    <property type="molecule type" value="Genomic_DNA"/>
</dbReference>
<accession>A0A251RZL6</accession>
<dbReference type="Proteomes" id="UP000215914">
    <property type="component" value="Chromosome 16"/>
</dbReference>
<evidence type="ECO:0000313" key="2">
    <source>
        <dbReference type="Proteomes" id="UP000215914"/>
    </source>
</evidence>
<dbReference type="AlphaFoldDB" id="A0A251RZL6"/>
<sequence length="78" mass="8865">MFLCSAFSFASDGNRATKTTGMFIQSVLKPRGRNHGLTGQKRQDKPKKLLSYLILMNLLFASMDIDENMRAVLIDWLI</sequence>
<reference evidence="2" key="1">
    <citation type="journal article" date="2017" name="Nature">
        <title>The sunflower genome provides insights into oil metabolism, flowering and Asterid evolution.</title>
        <authorList>
            <person name="Badouin H."/>
            <person name="Gouzy J."/>
            <person name="Grassa C.J."/>
            <person name="Murat F."/>
            <person name="Staton S.E."/>
            <person name="Cottret L."/>
            <person name="Lelandais-Briere C."/>
            <person name="Owens G.L."/>
            <person name="Carrere S."/>
            <person name="Mayjonade B."/>
            <person name="Legrand L."/>
            <person name="Gill N."/>
            <person name="Kane N.C."/>
            <person name="Bowers J.E."/>
            <person name="Hubner S."/>
            <person name="Bellec A."/>
            <person name="Berard A."/>
            <person name="Berges H."/>
            <person name="Blanchet N."/>
            <person name="Boniface M.C."/>
            <person name="Brunel D."/>
            <person name="Catrice O."/>
            <person name="Chaidir N."/>
            <person name="Claudel C."/>
            <person name="Donnadieu C."/>
            <person name="Faraut T."/>
            <person name="Fievet G."/>
            <person name="Helmstetter N."/>
            <person name="King M."/>
            <person name="Knapp S.J."/>
            <person name="Lai Z."/>
            <person name="Le Paslier M.C."/>
            <person name="Lippi Y."/>
            <person name="Lorenzon L."/>
            <person name="Mandel J.R."/>
            <person name="Marage G."/>
            <person name="Marchand G."/>
            <person name="Marquand E."/>
            <person name="Bret-Mestries E."/>
            <person name="Morien E."/>
            <person name="Nambeesan S."/>
            <person name="Nguyen T."/>
            <person name="Pegot-Espagnet P."/>
            <person name="Pouilly N."/>
            <person name="Raftis F."/>
            <person name="Sallet E."/>
            <person name="Schiex T."/>
            <person name="Thomas J."/>
            <person name="Vandecasteele C."/>
            <person name="Vares D."/>
            <person name="Vear F."/>
            <person name="Vautrin S."/>
            <person name="Crespi M."/>
            <person name="Mangin B."/>
            <person name="Burke J.M."/>
            <person name="Salse J."/>
            <person name="Munos S."/>
            <person name="Vincourt P."/>
            <person name="Rieseberg L.H."/>
            <person name="Langlade N.B."/>
        </authorList>
    </citation>
    <scope>NUCLEOTIDE SEQUENCE [LARGE SCALE GENOMIC DNA]</scope>
    <source>
        <strain evidence="2">cv. SF193</strain>
    </source>
</reference>